<dbReference type="EMBL" id="UINC01063226">
    <property type="protein sequence ID" value="SVB90635.1"/>
    <property type="molecule type" value="Genomic_DNA"/>
</dbReference>
<evidence type="ECO:0000313" key="2">
    <source>
        <dbReference type="EMBL" id="SVB90635.1"/>
    </source>
</evidence>
<reference evidence="2" key="1">
    <citation type="submission" date="2018-05" db="EMBL/GenBank/DDBJ databases">
        <authorList>
            <person name="Lanie J.A."/>
            <person name="Ng W.-L."/>
            <person name="Kazmierczak K.M."/>
            <person name="Andrzejewski T.M."/>
            <person name="Davidsen T.M."/>
            <person name="Wayne K.J."/>
            <person name="Tettelin H."/>
            <person name="Glass J.I."/>
            <person name="Rusch D."/>
            <person name="Podicherti R."/>
            <person name="Tsui H.-C.T."/>
            <person name="Winkler M.E."/>
        </authorList>
    </citation>
    <scope>NUCLEOTIDE SEQUENCE</scope>
</reference>
<name>A0A382HU59_9ZZZZ</name>
<protein>
    <recommendedName>
        <fullName evidence="1">Methyltransferase domain-containing protein</fullName>
    </recommendedName>
</protein>
<organism evidence="2">
    <name type="scientific">marine metagenome</name>
    <dbReference type="NCBI Taxonomy" id="408172"/>
    <lineage>
        <taxon>unclassified sequences</taxon>
        <taxon>metagenomes</taxon>
        <taxon>ecological metagenomes</taxon>
    </lineage>
</organism>
<dbReference type="CDD" id="cd02440">
    <property type="entry name" value="AdoMet_MTases"/>
    <property type="match status" value="1"/>
</dbReference>
<evidence type="ECO:0000259" key="1">
    <source>
        <dbReference type="Pfam" id="PF13649"/>
    </source>
</evidence>
<dbReference type="Pfam" id="PF13649">
    <property type="entry name" value="Methyltransf_25"/>
    <property type="match status" value="1"/>
</dbReference>
<accession>A0A382HU59</accession>
<dbReference type="InterPro" id="IPR029063">
    <property type="entry name" value="SAM-dependent_MTases_sf"/>
</dbReference>
<dbReference type="Gene3D" id="3.40.50.150">
    <property type="entry name" value="Vaccinia Virus protein VP39"/>
    <property type="match status" value="1"/>
</dbReference>
<sequence length="286" mass="32547">MKNTKGPRDQTYIQTNRANWDERVDIHLRDDAGFYRVEAFLNGEDVRPDIDRKEMHEFAGIDVLHLQCHFGLDTLSVARQAKSVIGVDFSPKAIAAACDLAKRVGLADRAEFVLSDLYATPMQVNRQFDLVFSTWGTTTWLPDIWRWGEVFAGFVKPGGRAYFADLHPTIAILDEANGSLVPRYSWRTPSDQPEVFEEDITYTGVHSRLKNKKTVEWAHPVSDHLNALLSQGLQLEYLHEHEVIPWKLFQCLESVANPTSGAVYYRMPKGSVQIPLSFSMMLSRPH</sequence>
<gene>
    <name evidence="2" type="ORF">METZ01_LOCUS243489</name>
</gene>
<feature type="domain" description="Methyltransferase" evidence="1">
    <location>
        <begin position="63"/>
        <end position="159"/>
    </location>
</feature>
<dbReference type="SUPFAM" id="SSF53335">
    <property type="entry name" value="S-adenosyl-L-methionine-dependent methyltransferases"/>
    <property type="match status" value="1"/>
</dbReference>
<proteinExistence type="predicted"/>
<dbReference type="AlphaFoldDB" id="A0A382HU59"/>
<dbReference type="InterPro" id="IPR041698">
    <property type="entry name" value="Methyltransf_25"/>
</dbReference>